<dbReference type="InterPro" id="IPR014962">
    <property type="entry name" value="YolD"/>
</dbReference>
<dbReference type="RefSeq" id="WP_212958335.1">
    <property type="nucleotide sequence ID" value="NZ_BORQ01000005.1"/>
</dbReference>
<dbReference type="AlphaFoldDB" id="A0A920CDU1"/>
<evidence type="ECO:0000313" key="2">
    <source>
        <dbReference type="EMBL" id="GIO33147.1"/>
    </source>
</evidence>
<evidence type="ECO:0000256" key="1">
    <source>
        <dbReference type="SAM" id="MobiDB-lite"/>
    </source>
</evidence>
<protein>
    <recommendedName>
        <fullName evidence="4">YolD-like family protein</fullName>
    </recommendedName>
</protein>
<feature type="region of interest" description="Disordered" evidence="1">
    <location>
        <begin position="1"/>
        <end position="21"/>
    </location>
</feature>
<evidence type="ECO:0000313" key="3">
    <source>
        <dbReference type="Proteomes" id="UP000679779"/>
    </source>
</evidence>
<gene>
    <name evidence="2" type="ORF">J2TS6_42880</name>
</gene>
<accession>A0A920CDU1</accession>
<organism evidence="2 3">
    <name type="scientific">Paenibacillus albilobatus</name>
    <dbReference type="NCBI Taxonomy" id="2716884"/>
    <lineage>
        <taxon>Bacteria</taxon>
        <taxon>Bacillati</taxon>
        <taxon>Bacillota</taxon>
        <taxon>Bacilli</taxon>
        <taxon>Bacillales</taxon>
        <taxon>Paenibacillaceae</taxon>
        <taxon>Paenibacillus</taxon>
    </lineage>
</organism>
<dbReference type="Pfam" id="PF08863">
    <property type="entry name" value="YolD"/>
    <property type="match status" value="1"/>
</dbReference>
<feature type="compositionally biased region" description="Basic and acidic residues" evidence="1">
    <location>
        <begin position="10"/>
        <end position="21"/>
    </location>
</feature>
<name>A0A920CDU1_9BACL</name>
<sequence>MYAVPKPTKTKKDSRPSRDDFELQELAEQLDEARESRTQLSFTIWRKPNTVKGIVTKMDPGTQRVHIQTSYEGILKVPFLDILRAEHFE</sequence>
<proteinExistence type="predicted"/>
<keyword evidence="3" id="KW-1185">Reference proteome</keyword>
<dbReference type="EMBL" id="BORQ01000005">
    <property type="protein sequence ID" value="GIO33147.1"/>
    <property type="molecule type" value="Genomic_DNA"/>
</dbReference>
<dbReference type="Proteomes" id="UP000679779">
    <property type="component" value="Unassembled WGS sequence"/>
</dbReference>
<evidence type="ECO:0008006" key="4">
    <source>
        <dbReference type="Google" id="ProtNLM"/>
    </source>
</evidence>
<comment type="caution">
    <text evidence="2">The sequence shown here is derived from an EMBL/GenBank/DDBJ whole genome shotgun (WGS) entry which is preliminary data.</text>
</comment>
<reference evidence="2" key="1">
    <citation type="submission" date="2021-03" db="EMBL/GenBank/DDBJ databases">
        <title>Antimicrobial resistance genes in bacteria isolated from Japanese honey, and their potential for conferring macrolide and lincosamide resistance in the American foulbrood pathogen Paenibacillus larvae.</title>
        <authorList>
            <person name="Okamoto M."/>
            <person name="Kumagai M."/>
            <person name="Kanamori H."/>
            <person name="Takamatsu D."/>
        </authorList>
    </citation>
    <scope>NUCLEOTIDE SEQUENCE</scope>
    <source>
        <strain evidence="2">J2TS6</strain>
    </source>
</reference>